<evidence type="ECO:0000259" key="6">
    <source>
        <dbReference type="Pfam" id="PF00881"/>
    </source>
</evidence>
<dbReference type="RefSeq" id="WP_035469563.1">
    <property type="nucleotide sequence ID" value="NZ_KB890209.1"/>
</dbReference>
<dbReference type="AlphaFoldDB" id="A0A2N7WZU1"/>
<dbReference type="InterPro" id="IPR029479">
    <property type="entry name" value="Nitroreductase"/>
</dbReference>
<keyword evidence="2 5" id="KW-0288">FMN</keyword>
<reference evidence="7 8" key="1">
    <citation type="submission" date="2018-01" db="EMBL/GenBank/DDBJ databases">
        <title>Whole genome analyses suggest that Burkholderia sensu lato contains two further novel genera in the rhizoxinica-symbiotica group Mycetohabitans gen. nov., and Trinickia gen. nov.: implications for the evolution of diazotrophy and nodulation in the Burkholderiaceae.</title>
        <authorList>
            <person name="Estrada-de los Santos P."/>
            <person name="Palmer M."/>
            <person name="Chavez-Ramirez B."/>
            <person name="Beukes C."/>
            <person name="Steenkamp E.T."/>
            <person name="Hirsch A.M."/>
            <person name="Manyaka P."/>
            <person name="Maluk M."/>
            <person name="Lafos M."/>
            <person name="Crook M."/>
            <person name="Gross E."/>
            <person name="Simon M.F."/>
            <person name="Bueno dos Reis Junior F."/>
            <person name="Poole P.S."/>
            <person name="Venter S.N."/>
            <person name="James E.K."/>
        </authorList>
    </citation>
    <scope>NUCLEOTIDE SEQUENCE [LARGE SCALE GENOMIC DNA]</scope>
    <source>
        <strain evidence="7 8">JPY 581</strain>
    </source>
</reference>
<keyword evidence="5" id="KW-0520">NAD</keyword>
<gene>
    <name evidence="7" type="ORF">C0Z20_21210</name>
</gene>
<dbReference type="PANTHER" id="PTHR43543:SF1">
    <property type="entry name" value="MALONIC SEMIALDEHYDE REDUCTASE RUTE-RELATED"/>
    <property type="match status" value="1"/>
</dbReference>
<evidence type="ECO:0000256" key="4">
    <source>
        <dbReference type="ARBA" id="ARBA00023002"/>
    </source>
</evidence>
<dbReference type="STRING" id="863227.GCA_000373005_04830"/>
<dbReference type="GO" id="GO:0016491">
    <property type="term" value="F:oxidoreductase activity"/>
    <property type="evidence" value="ECO:0007669"/>
    <property type="project" value="UniProtKB-UniRule"/>
</dbReference>
<organism evidence="7 8">
    <name type="scientific">Trinickia symbiotica</name>
    <dbReference type="NCBI Taxonomy" id="863227"/>
    <lineage>
        <taxon>Bacteria</taxon>
        <taxon>Pseudomonadati</taxon>
        <taxon>Pseudomonadota</taxon>
        <taxon>Betaproteobacteria</taxon>
        <taxon>Burkholderiales</taxon>
        <taxon>Burkholderiaceae</taxon>
        <taxon>Trinickia</taxon>
    </lineage>
</organism>
<dbReference type="InterPro" id="IPR050461">
    <property type="entry name" value="Nitroreductase_HadB/RutE"/>
</dbReference>
<dbReference type="Pfam" id="PF00881">
    <property type="entry name" value="Nitroreductase"/>
    <property type="match status" value="1"/>
</dbReference>
<keyword evidence="1 5" id="KW-0285">Flavoprotein</keyword>
<dbReference type="EMBL" id="PNYC01000014">
    <property type="protein sequence ID" value="PMS34910.1"/>
    <property type="molecule type" value="Genomic_DNA"/>
</dbReference>
<dbReference type="EC" id="1.-.-.-" evidence="5"/>
<keyword evidence="3 5" id="KW-0521">NADP</keyword>
<dbReference type="PANTHER" id="PTHR43543">
    <property type="entry name" value="MALONIC SEMIALDEHYDE REDUCTASE RUTE-RELATED"/>
    <property type="match status" value="1"/>
</dbReference>
<dbReference type="CDD" id="cd02148">
    <property type="entry name" value="RutE-like"/>
    <property type="match status" value="1"/>
</dbReference>
<accession>A0A2N7WZU1</accession>
<sequence length="198" mass="21944">MTTKPLDSPIRQQLLTHARSQNAWLPRPVSDELLRELYELAKWGPTSMNCSPMRVTFVRSADTRAQLLSAVSPGNVEKVRTAPVVAIIAHDTAFYEQLPKLFPHRPNAGDLFRDRPALAEETCLRNSSLQGGYFILAARMLGLDCGPLSGFDARLIDSLFFAGTSLRVNFLCCLGYGDPAGLFPRSPRFDFDEACVII</sequence>
<dbReference type="Proteomes" id="UP000235777">
    <property type="component" value="Unassembled WGS sequence"/>
</dbReference>
<name>A0A2N7WZU1_9BURK</name>
<comment type="cofactor">
    <cofactor evidence="5">
        <name>FMN</name>
        <dbReference type="ChEBI" id="CHEBI:58210"/>
    </cofactor>
</comment>
<evidence type="ECO:0000256" key="5">
    <source>
        <dbReference type="HAMAP-Rule" id="MF_01204"/>
    </source>
</evidence>
<keyword evidence="4 5" id="KW-0560">Oxidoreductase</keyword>
<dbReference type="InterPro" id="IPR023936">
    <property type="entry name" value="RutE-like"/>
</dbReference>
<evidence type="ECO:0000256" key="2">
    <source>
        <dbReference type="ARBA" id="ARBA00022643"/>
    </source>
</evidence>
<evidence type="ECO:0000313" key="8">
    <source>
        <dbReference type="Proteomes" id="UP000235777"/>
    </source>
</evidence>
<evidence type="ECO:0000256" key="1">
    <source>
        <dbReference type="ARBA" id="ARBA00022630"/>
    </source>
</evidence>
<dbReference type="SUPFAM" id="SSF55469">
    <property type="entry name" value="FMN-dependent nitroreductase-like"/>
    <property type="match status" value="1"/>
</dbReference>
<dbReference type="Gene3D" id="3.40.109.10">
    <property type="entry name" value="NADH Oxidase"/>
    <property type="match status" value="1"/>
</dbReference>
<comment type="similarity">
    <text evidence="5">Belongs to the nitroreductase family. HadB/RutE subfamily.</text>
</comment>
<keyword evidence="8" id="KW-1185">Reference proteome</keyword>
<dbReference type="NCBIfam" id="NF003768">
    <property type="entry name" value="PRK05365.1"/>
    <property type="match status" value="1"/>
</dbReference>
<dbReference type="OrthoDB" id="9784375at2"/>
<evidence type="ECO:0000313" key="7">
    <source>
        <dbReference type="EMBL" id="PMS34910.1"/>
    </source>
</evidence>
<dbReference type="InterPro" id="IPR000415">
    <property type="entry name" value="Nitroreductase-like"/>
</dbReference>
<protein>
    <recommendedName>
        <fullName evidence="5">Putative NADH dehydrogenase/NAD(P)H nitroreductase C0Z20_21210</fullName>
        <ecNumber evidence="5">1.-.-.-</ecNumber>
    </recommendedName>
</protein>
<evidence type="ECO:0000256" key="3">
    <source>
        <dbReference type="ARBA" id="ARBA00022857"/>
    </source>
</evidence>
<comment type="caution">
    <text evidence="7">The sequence shown here is derived from an EMBL/GenBank/DDBJ whole genome shotgun (WGS) entry which is preliminary data.</text>
</comment>
<feature type="domain" description="Nitroreductase" evidence="6">
    <location>
        <begin position="19"/>
        <end position="176"/>
    </location>
</feature>
<dbReference type="HAMAP" id="MF_01204">
    <property type="entry name" value="Oxidoreductase_RutE_HadB"/>
    <property type="match status" value="1"/>
</dbReference>
<proteinExistence type="inferred from homology"/>